<organism evidence="1 2">
    <name type="scientific">Bizionia paragorgiae</name>
    <dbReference type="NCBI Taxonomy" id="283786"/>
    <lineage>
        <taxon>Bacteria</taxon>
        <taxon>Pseudomonadati</taxon>
        <taxon>Bacteroidota</taxon>
        <taxon>Flavobacteriia</taxon>
        <taxon>Flavobacteriales</taxon>
        <taxon>Flavobacteriaceae</taxon>
        <taxon>Bizionia</taxon>
    </lineage>
</organism>
<proteinExistence type="predicted"/>
<evidence type="ECO:0008006" key="3">
    <source>
        <dbReference type="Google" id="ProtNLM"/>
    </source>
</evidence>
<reference evidence="1 2" key="1">
    <citation type="submission" date="2016-10" db="EMBL/GenBank/DDBJ databases">
        <authorList>
            <person name="de Groot N.N."/>
        </authorList>
    </citation>
    <scope>NUCLEOTIDE SEQUENCE [LARGE SCALE GENOMIC DNA]</scope>
    <source>
        <strain evidence="1 2">DSM 23842</strain>
    </source>
</reference>
<name>A0A1H4DEF7_BIZPA</name>
<accession>A0A1H4DEF7</accession>
<gene>
    <name evidence="1" type="ORF">SAMN04487990_1297</name>
</gene>
<keyword evidence="2" id="KW-1185">Reference proteome</keyword>
<dbReference type="EMBL" id="FNQK01000029">
    <property type="protein sequence ID" value="SEA70886.1"/>
    <property type="molecule type" value="Genomic_DNA"/>
</dbReference>
<dbReference type="RefSeq" id="WP_092136701.1">
    <property type="nucleotide sequence ID" value="NZ_FNQK01000029.1"/>
</dbReference>
<protein>
    <recommendedName>
        <fullName evidence="3">Addiction module component</fullName>
    </recommendedName>
</protein>
<evidence type="ECO:0000313" key="2">
    <source>
        <dbReference type="Proteomes" id="UP000198846"/>
    </source>
</evidence>
<dbReference type="Proteomes" id="UP000198846">
    <property type="component" value="Unassembled WGS sequence"/>
</dbReference>
<dbReference type="AlphaFoldDB" id="A0A1H4DEF7"/>
<evidence type="ECO:0000313" key="1">
    <source>
        <dbReference type="EMBL" id="SEA70886.1"/>
    </source>
</evidence>
<dbReference type="STRING" id="283786.SAMN04487990_1297"/>
<sequence>MDINLQNKKIELIQWLSTLDDKSLIDKLMKLRKKEKTDWWNNISTDEQRSIEKGIQDADNGKLTSHSNVKKIYEEWL</sequence>
<dbReference type="OrthoDB" id="1122071at2"/>